<dbReference type="RefSeq" id="WP_168440943.1">
    <property type="nucleotide sequence ID" value="NZ_JAAXOU010000529.1"/>
</dbReference>
<evidence type="ECO:0000256" key="1">
    <source>
        <dbReference type="SAM" id="MobiDB-lite"/>
    </source>
</evidence>
<dbReference type="PANTHER" id="PTHR31157:SF1">
    <property type="entry name" value="SCP DOMAIN-CONTAINING PROTEIN"/>
    <property type="match status" value="1"/>
</dbReference>
<organism evidence="3 4">
    <name type="scientific">Streptomyces somaliensis (strain ATCC 33201 / DSM 40738 / JCM 12659 / KCTC 9044 / NCTC 11332 / NRRL B-12077 / IP 733)</name>
    <dbReference type="NCBI Taxonomy" id="1134445"/>
    <lineage>
        <taxon>Bacteria</taxon>
        <taxon>Bacillati</taxon>
        <taxon>Actinomycetota</taxon>
        <taxon>Actinomycetes</taxon>
        <taxon>Kitasatosporales</taxon>
        <taxon>Streptomycetaceae</taxon>
        <taxon>Streptomyces</taxon>
    </lineage>
</organism>
<keyword evidence="4" id="KW-1185">Reference proteome</keyword>
<dbReference type="InterPro" id="IPR035940">
    <property type="entry name" value="CAP_sf"/>
</dbReference>
<dbReference type="AlphaFoldDB" id="A0AA44IFI9"/>
<dbReference type="CDD" id="cd05379">
    <property type="entry name" value="CAP_bacterial"/>
    <property type="match status" value="1"/>
</dbReference>
<dbReference type="SUPFAM" id="SSF55797">
    <property type="entry name" value="PR-1-like"/>
    <property type="match status" value="1"/>
</dbReference>
<feature type="domain" description="SCP" evidence="2">
    <location>
        <begin position="39"/>
        <end position="151"/>
    </location>
</feature>
<name>A0AA44IFI9_STRE0</name>
<dbReference type="Pfam" id="PF00188">
    <property type="entry name" value="CAP"/>
    <property type="match status" value="1"/>
</dbReference>
<evidence type="ECO:0000313" key="4">
    <source>
        <dbReference type="Proteomes" id="UP000570003"/>
    </source>
</evidence>
<feature type="non-terminal residue" evidence="3">
    <location>
        <position position="1"/>
    </location>
</feature>
<feature type="compositionally biased region" description="Pro residues" evidence="1">
    <location>
        <begin position="1"/>
        <end position="10"/>
    </location>
</feature>
<reference evidence="3 4" key="1">
    <citation type="submission" date="2020-04" db="EMBL/GenBank/DDBJ databases">
        <title>MicrobeNet Type strains.</title>
        <authorList>
            <person name="Nicholson A.C."/>
        </authorList>
    </citation>
    <scope>NUCLEOTIDE SEQUENCE [LARGE SCALE GENOMIC DNA]</scope>
    <source>
        <strain evidence="3 4">DSM 40738</strain>
    </source>
</reference>
<accession>A0AA44IFI9</accession>
<gene>
    <name evidence="3" type="ORF">HGA06_22470</name>
</gene>
<dbReference type="InterPro" id="IPR014044">
    <property type="entry name" value="CAP_dom"/>
</dbReference>
<dbReference type="Proteomes" id="UP000570003">
    <property type="component" value="Unassembled WGS sequence"/>
</dbReference>
<proteinExistence type="predicted"/>
<feature type="compositionally biased region" description="Low complexity" evidence="1">
    <location>
        <begin position="11"/>
        <end position="33"/>
    </location>
</feature>
<feature type="region of interest" description="Disordered" evidence="1">
    <location>
        <begin position="1"/>
        <end position="33"/>
    </location>
</feature>
<evidence type="ECO:0000259" key="2">
    <source>
        <dbReference type="Pfam" id="PF00188"/>
    </source>
</evidence>
<dbReference type="Gene3D" id="3.40.33.10">
    <property type="entry name" value="CAP"/>
    <property type="match status" value="1"/>
</dbReference>
<evidence type="ECO:0000313" key="3">
    <source>
        <dbReference type="EMBL" id="NKY16761.1"/>
    </source>
</evidence>
<sequence length="157" mass="16713">RAPTSRPWPGPTASAAPAPEPSPSAARPAGPSTAQRLTDLVNARRAEVGCAPLRLDPRLTAAARAHARDMVERHYFAHADPEGRQADARMSDAGYDAVAWAENLHRGPRDAEAVVDDWMDGSYHQRNMLGCRYRDTGVAAVPGPGGTVWVQTLAGPA</sequence>
<protein>
    <submittedName>
        <fullName evidence="3">CAP domain-containing protein</fullName>
    </submittedName>
</protein>
<dbReference type="PANTHER" id="PTHR31157">
    <property type="entry name" value="SCP DOMAIN-CONTAINING PROTEIN"/>
    <property type="match status" value="1"/>
</dbReference>
<comment type="caution">
    <text evidence="3">The sequence shown here is derived from an EMBL/GenBank/DDBJ whole genome shotgun (WGS) entry which is preliminary data.</text>
</comment>
<dbReference type="EMBL" id="JAAXOU010000529">
    <property type="protein sequence ID" value="NKY16761.1"/>
    <property type="molecule type" value="Genomic_DNA"/>
</dbReference>